<keyword evidence="3" id="KW-0687">Ribonucleoprotein</keyword>
<name>A0ABQ8F4T6_9FUNG</name>
<accession>A0ABQ8F4T6</accession>
<protein>
    <recommendedName>
        <fullName evidence="4">Small ribosomal subunit protein uS7 domain-containing protein</fullName>
    </recommendedName>
</protein>
<reference evidence="5 6" key="1">
    <citation type="submission" date="2021-02" db="EMBL/GenBank/DDBJ databases">
        <title>Variation within the Batrachochytrium salamandrivorans European outbreak.</title>
        <authorList>
            <person name="Kelly M."/>
            <person name="Pasmans F."/>
            <person name="Shea T.P."/>
            <person name="Munoz J.F."/>
            <person name="Carranza S."/>
            <person name="Cuomo C.A."/>
            <person name="Martel A."/>
        </authorList>
    </citation>
    <scope>NUCLEOTIDE SEQUENCE [LARGE SCALE GENOMIC DNA]</scope>
    <source>
        <strain evidence="5 6">AMFP18/2</strain>
    </source>
</reference>
<dbReference type="InterPro" id="IPR000235">
    <property type="entry name" value="Ribosomal_uS7"/>
</dbReference>
<evidence type="ECO:0000259" key="4">
    <source>
        <dbReference type="Pfam" id="PF00177"/>
    </source>
</evidence>
<dbReference type="Gene3D" id="1.10.455.10">
    <property type="entry name" value="Ribosomal protein S7 domain"/>
    <property type="match status" value="1"/>
</dbReference>
<dbReference type="InterPro" id="IPR036823">
    <property type="entry name" value="Ribosomal_uS7_dom_sf"/>
</dbReference>
<sequence>MLRSVCRPITASYKAQRVSTVALHQTHSLSITRTLSSSVLRHSLLSLGLQPLGATASPPTAAVSCTVYHCINHRNRIRNSNSSAPIHMSTEPHMQQQNPMSQLSRLPIHSTATTTITTAVANEKIDPLVAPQAQATATEMDSEMEDGSGVECMDVVVDVEKESPVIEQFVNNIMKGGNRAVARRIISDAMLHIQTQTRQDPRAVIIAAVERASPFVKVASAKRRGKNIPTPVPLTDRQRYRTGILWIRDAALKGRNPLSAGERIGREVLAIMADKSIVLQKREQVHKLALANRSNIIMTSRKMR</sequence>
<comment type="similarity">
    <text evidence="1">Belongs to the universal ribosomal protein uS7 family.</text>
</comment>
<dbReference type="CDD" id="cd14868">
    <property type="entry name" value="uS7_Mitochondria_Fungi"/>
    <property type="match status" value="1"/>
</dbReference>
<dbReference type="Proteomes" id="UP001648503">
    <property type="component" value="Unassembled WGS sequence"/>
</dbReference>
<evidence type="ECO:0000313" key="5">
    <source>
        <dbReference type="EMBL" id="KAH6590467.1"/>
    </source>
</evidence>
<keyword evidence="6" id="KW-1185">Reference proteome</keyword>
<dbReference type="PANTHER" id="PTHR11205">
    <property type="entry name" value="RIBOSOMAL PROTEIN S7"/>
    <property type="match status" value="1"/>
</dbReference>
<dbReference type="InterPro" id="IPR047988">
    <property type="entry name" value="Ribosomal_uS7m_fungi"/>
</dbReference>
<evidence type="ECO:0000256" key="3">
    <source>
        <dbReference type="ARBA" id="ARBA00023274"/>
    </source>
</evidence>
<organism evidence="5 6">
    <name type="scientific">Batrachochytrium salamandrivorans</name>
    <dbReference type="NCBI Taxonomy" id="1357716"/>
    <lineage>
        <taxon>Eukaryota</taxon>
        <taxon>Fungi</taxon>
        <taxon>Fungi incertae sedis</taxon>
        <taxon>Chytridiomycota</taxon>
        <taxon>Chytridiomycota incertae sedis</taxon>
        <taxon>Chytridiomycetes</taxon>
        <taxon>Rhizophydiales</taxon>
        <taxon>Rhizophydiales incertae sedis</taxon>
        <taxon>Batrachochytrium</taxon>
    </lineage>
</organism>
<dbReference type="EMBL" id="JAFCIX010000433">
    <property type="protein sequence ID" value="KAH6590467.1"/>
    <property type="molecule type" value="Genomic_DNA"/>
</dbReference>
<keyword evidence="2" id="KW-0689">Ribosomal protein</keyword>
<proteinExistence type="inferred from homology"/>
<evidence type="ECO:0000256" key="2">
    <source>
        <dbReference type="ARBA" id="ARBA00022980"/>
    </source>
</evidence>
<feature type="domain" description="Small ribosomal subunit protein uS7" evidence="4">
    <location>
        <begin position="154"/>
        <end position="293"/>
    </location>
</feature>
<comment type="caution">
    <text evidence="5">The sequence shown here is derived from an EMBL/GenBank/DDBJ whole genome shotgun (WGS) entry which is preliminary data.</text>
</comment>
<dbReference type="SUPFAM" id="SSF47973">
    <property type="entry name" value="Ribosomal protein S7"/>
    <property type="match status" value="1"/>
</dbReference>
<gene>
    <name evidence="5" type="ORF">BASA50_009441</name>
</gene>
<evidence type="ECO:0000256" key="1">
    <source>
        <dbReference type="ARBA" id="ARBA00007151"/>
    </source>
</evidence>
<dbReference type="Pfam" id="PF00177">
    <property type="entry name" value="Ribosomal_S7"/>
    <property type="match status" value="1"/>
</dbReference>
<dbReference type="InterPro" id="IPR023798">
    <property type="entry name" value="Ribosomal_uS7_dom"/>
</dbReference>
<evidence type="ECO:0000313" key="6">
    <source>
        <dbReference type="Proteomes" id="UP001648503"/>
    </source>
</evidence>